<proteinExistence type="predicted"/>
<organism evidence="1">
    <name type="scientific">marine sediment metagenome</name>
    <dbReference type="NCBI Taxonomy" id="412755"/>
    <lineage>
        <taxon>unclassified sequences</taxon>
        <taxon>metagenomes</taxon>
        <taxon>ecological metagenomes</taxon>
    </lineage>
</organism>
<comment type="caution">
    <text evidence="1">The sequence shown here is derived from an EMBL/GenBank/DDBJ whole genome shotgun (WGS) entry which is preliminary data.</text>
</comment>
<name>X1EY53_9ZZZZ</name>
<gene>
    <name evidence="1" type="ORF">S01H4_64772</name>
</gene>
<accession>X1EY53</accession>
<evidence type="ECO:0000313" key="1">
    <source>
        <dbReference type="EMBL" id="GAH13518.1"/>
    </source>
</evidence>
<dbReference type="InterPro" id="IPR011856">
    <property type="entry name" value="tRNA_endonuc-like_dom_sf"/>
</dbReference>
<dbReference type="EMBL" id="BART01039393">
    <property type="protein sequence ID" value="GAH13518.1"/>
    <property type="molecule type" value="Genomic_DNA"/>
</dbReference>
<dbReference type="Gene3D" id="3.40.1350.10">
    <property type="match status" value="1"/>
</dbReference>
<reference evidence="1" key="1">
    <citation type="journal article" date="2014" name="Front. Microbiol.">
        <title>High frequency of phylogenetically diverse reductive dehalogenase-homologous genes in deep subseafloor sedimentary metagenomes.</title>
        <authorList>
            <person name="Kawai M."/>
            <person name="Futagami T."/>
            <person name="Toyoda A."/>
            <person name="Takaki Y."/>
            <person name="Nishi S."/>
            <person name="Hori S."/>
            <person name="Arai W."/>
            <person name="Tsubouchi T."/>
            <person name="Morono Y."/>
            <person name="Uchiyama I."/>
            <person name="Ito T."/>
            <person name="Fujiyama A."/>
            <person name="Inagaki F."/>
            <person name="Takami H."/>
        </authorList>
    </citation>
    <scope>NUCLEOTIDE SEQUENCE</scope>
    <source>
        <strain evidence="1">Expedition CK06-06</strain>
    </source>
</reference>
<protein>
    <recommendedName>
        <fullName evidence="2">PD(D/E)XK endonuclease domain-containing protein</fullName>
    </recommendedName>
</protein>
<dbReference type="AlphaFoldDB" id="X1EY53"/>
<feature type="non-terminal residue" evidence="1">
    <location>
        <position position="120"/>
    </location>
</feature>
<dbReference type="GO" id="GO:0003676">
    <property type="term" value="F:nucleic acid binding"/>
    <property type="evidence" value="ECO:0007669"/>
    <property type="project" value="InterPro"/>
</dbReference>
<evidence type="ECO:0008006" key="2">
    <source>
        <dbReference type="Google" id="ProtNLM"/>
    </source>
</evidence>
<sequence>MPHLVLIELYKRGIDALPTPTFWGFDIFTMNGIKIEVKISNKGKVRGGTGYISERFSFRTSNAELELLDFLVLVLNTHKGYLFYVIPKESIDCKTIAFNPFSQQKSKYKVFLNRWDLLQE</sequence>